<evidence type="ECO:0000313" key="1">
    <source>
        <dbReference type="EMBL" id="KAH3729613.1"/>
    </source>
</evidence>
<proteinExistence type="predicted"/>
<comment type="caution">
    <text evidence="1">The sequence shown here is derived from an EMBL/GenBank/DDBJ whole genome shotgun (WGS) entry which is preliminary data.</text>
</comment>
<sequence length="76" mass="8282">MLGQGFLQVITAGHFFQRFAVHVDVFTGVIQDVNHGVQFLLADLHPVCSLSFKEPGGEVLEFTAGATCQIYIISES</sequence>
<dbReference type="EMBL" id="JAIWYP010000012">
    <property type="protein sequence ID" value="KAH3729613.1"/>
    <property type="molecule type" value="Genomic_DNA"/>
</dbReference>
<reference evidence="1" key="1">
    <citation type="journal article" date="2019" name="bioRxiv">
        <title>The Genome of the Zebra Mussel, Dreissena polymorpha: A Resource for Invasive Species Research.</title>
        <authorList>
            <person name="McCartney M.A."/>
            <person name="Auch B."/>
            <person name="Kono T."/>
            <person name="Mallez S."/>
            <person name="Zhang Y."/>
            <person name="Obille A."/>
            <person name="Becker A."/>
            <person name="Abrahante J.E."/>
            <person name="Garbe J."/>
            <person name="Badalamenti J.P."/>
            <person name="Herman A."/>
            <person name="Mangelson H."/>
            <person name="Liachko I."/>
            <person name="Sullivan S."/>
            <person name="Sone E.D."/>
            <person name="Koren S."/>
            <person name="Silverstein K.A.T."/>
            <person name="Beckman K.B."/>
            <person name="Gohl D.M."/>
        </authorList>
    </citation>
    <scope>NUCLEOTIDE SEQUENCE</scope>
    <source>
        <strain evidence="1">Duluth1</strain>
        <tissue evidence="1">Whole animal</tissue>
    </source>
</reference>
<accession>A0A9D4HU79</accession>
<gene>
    <name evidence="1" type="ORF">DPMN_055588</name>
</gene>
<evidence type="ECO:0000313" key="2">
    <source>
        <dbReference type="Proteomes" id="UP000828390"/>
    </source>
</evidence>
<protein>
    <submittedName>
        <fullName evidence="1">Uncharacterized protein</fullName>
    </submittedName>
</protein>
<name>A0A9D4HU79_DREPO</name>
<keyword evidence="2" id="KW-1185">Reference proteome</keyword>
<reference evidence="1" key="2">
    <citation type="submission" date="2020-11" db="EMBL/GenBank/DDBJ databases">
        <authorList>
            <person name="McCartney M.A."/>
            <person name="Auch B."/>
            <person name="Kono T."/>
            <person name="Mallez S."/>
            <person name="Becker A."/>
            <person name="Gohl D.M."/>
            <person name="Silverstein K.A.T."/>
            <person name="Koren S."/>
            <person name="Bechman K.B."/>
            <person name="Herman A."/>
            <person name="Abrahante J.E."/>
            <person name="Garbe J."/>
        </authorList>
    </citation>
    <scope>NUCLEOTIDE SEQUENCE</scope>
    <source>
        <strain evidence="1">Duluth1</strain>
        <tissue evidence="1">Whole animal</tissue>
    </source>
</reference>
<dbReference type="AlphaFoldDB" id="A0A9D4HU79"/>
<dbReference type="Proteomes" id="UP000828390">
    <property type="component" value="Unassembled WGS sequence"/>
</dbReference>
<organism evidence="1 2">
    <name type="scientific">Dreissena polymorpha</name>
    <name type="common">Zebra mussel</name>
    <name type="synonym">Mytilus polymorpha</name>
    <dbReference type="NCBI Taxonomy" id="45954"/>
    <lineage>
        <taxon>Eukaryota</taxon>
        <taxon>Metazoa</taxon>
        <taxon>Spiralia</taxon>
        <taxon>Lophotrochozoa</taxon>
        <taxon>Mollusca</taxon>
        <taxon>Bivalvia</taxon>
        <taxon>Autobranchia</taxon>
        <taxon>Heteroconchia</taxon>
        <taxon>Euheterodonta</taxon>
        <taxon>Imparidentia</taxon>
        <taxon>Neoheterodontei</taxon>
        <taxon>Myida</taxon>
        <taxon>Dreissenoidea</taxon>
        <taxon>Dreissenidae</taxon>
        <taxon>Dreissena</taxon>
    </lineage>
</organism>